<dbReference type="EMBL" id="CP047423">
    <property type="protein sequence ID" value="QPD02741.1"/>
    <property type="molecule type" value="Genomic_DNA"/>
</dbReference>
<protein>
    <submittedName>
        <fullName evidence="1">Uncharacterized protein</fullName>
    </submittedName>
</protein>
<gene>
    <name evidence="1" type="ORF">Nkreftii_000515</name>
</gene>
<sequence length="51" mass="5640">MTCQKCKGLMIQERQPAVSSSTIVLRCLNCGLLIDPLIEQNRSNHVRAKAA</sequence>
<evidence type="ECO:0000313" key="1">
    <source>
        <dbReference type="EMBL" id="QPD02741.1"/>
    </source>
</evidence>
<dbReference type="Proteomes" id="UP000593737">
    <property type="component" value="Chromosome"/>
</dbReference>
<dbReference type="KEGG" id="nkf:Nkreftii_000515"/>
<accession>A0A7S8FBF4</accession>
<organism evidence="1 2">
    <name type="scientific">Candidatus Nitrospira kreftii</name>
    <dbReference type="NCBI Taxonomy" id="2652173"/>
    <lineage>
        <taxon>Bacteria</taxon>
        <taxon>Pseudomonadati</taxon>
        <taxon>Nitrospirota</taxon>
        <taxon>Nitrospiria</taxon>
        <taxon>Nitrospirales</taxon>
        <taxon>Nitrospiraceae</taxon>
        <taxon>Nitrospira</taxon>
    </lineage>
</organism>
<dbReference type="AlphaFoldDB" id="A0A7S8FBF4"/>
<evidence type="ECO:0000313" key="2">
    <source>
        <dbReference type="Proteomes" id="UP000593737"/>
    </source>
</evidence>
<reference evidence="1 2" key="1">
    <citation type="journal article" date="2020" name="ISME J.">
        <title>Enrichment and physiological characterization of a novel comammox Nitrospira indicates ammonium inhibition of complete nitrification.</title>
        <authorList>
            <person name="Sakoula D."/>
            <person name="Koch H."/>
            <person name="Frank J."/>
            <person name="Jetten M.S.M."/>
            <person name="van Kessel M.A.H.J."/>
            <person name="Lucker S."/>
        </authorList>
    </citation>
    <scope>NUCLEOTIDE SEQUENCE [LARGE SCALE GENOMIC DNA]</scope>
    <source>
        <strain evidence="1">Comreactor17</strain>
    </source>
</reference>
<proteinExistence type="predicted"/>
<name>A0A7S8FBF4_9BACT</name>